<evidence type="ECO:0000256" key="1">
    <source>
        <dbReference type="ARBA" id="ARBA00022801"/>
    </source>
</evidence>
<dbReference type="RefSeq" id="WP_155693493.1">
    <property type="nucleotide sequence ID" value="NZ_WOCD01000001.1"/>
</dbReference>
<dbReference type="Pfam" id="PF00561">
    <property type="entry name" value="Abhydrolase_1"/>
    <property type="match status" value="1"/>
</dbReference>
<dbReference type="EMBL" id="WOCD01000001">
    <property type="protein sequence ID" value="MUH71080.1"/>
    <property type="molecule type" value="Genomic_DNA"/>
</dbReference>
<keyword evidence="5" id="KW-1185">Reference proteome</keyword>
<feature type="domain" description="AB hydrolase-1" evidence="3">
    <location>
        <begin position="67"/>
        <end position="174"/>
    </location>
</feature>
<evidence type="ECO:0000259" key="3">
    <source>
        <dbReference type="Pfam" id="PF00561"/>
    </source>
</evidence>
<reference evidence="4 5" key="1">
    <citation type="submission" date="2019-11" db="EMBL/GenBank/DDBJ databases">
        <title>P. haliotis isolates from Z. marina roots.</title>
        <authorList>
            <person name="Cohen M."/>
            <person name="Jospin G."/>
            <person name="Eisen J.A."/>
            <person name="Coil D.A."/>
        </authorList>
    </citation>
    <scope>NUCLEOTIDE SEQUENCE [LARGE SCALE GENOMIC DNA]</scope>
    <source>
        <strain evidence="4 5">UCD-MCMsp1aY</strain>
    </source>
</reference>
<dbReference type="PANTHER" id="PTHR46118">
    <property type="entry name" value="PROTEIN ABHD11"/>
    <property type="match status" value="1"/>
</dbReference>
<feature type="signal peptide" evidence="2">
    <location>
        <begin position="1"/>
        <end position="20"/>
    </location>
</feature>
<dbReference type="Gene3D" id="3.40.50.1820">
    <property type="entry name" value="alpha/beta hydrolase"/>
    <property type="match status" value="1"/>
</dbReference>
<sequence length="323" mass="35494">MLIKSLLTSLVFSAAVNANTAINTSASHNTKITGTEGNNSSYINNNDSRALVSSNKCFKASVKGTGKPVILIPGFSNDNRVWLEQEKALKKEYQVHSLSLSGFAGTVTCNYNGKYLNEVTEQILTYIDNNQLNAVSVIGHSMGGLIAMNVAIQQPTNFKHIIAIDGLPFIGPVYTRSNATTVSDISYQANQMRTMYKNATPEQITFMTQQGMQFQTNDSAAKQQILEMAKQSNSIVLGDAIYDVMTTDLRKQLHKISASLLLIGASGGFNSEPEHTFIRNLYKEQLSDKKDASLIMNTNAKHFIMFDDGEWLTDQLLNTLGAE</sequence>
<evidence type="ECO:0000313" key="4">
    <source>
        <dbReference type="EMBL" id="MUH71080.1"/>
    </source>
</evidence>
<accession>A0A6N8F863</accession>
<dbReference type="OrthoDB" id="9779853at2"/>
<organism evidence="4 5">
    <name type="scientific">Psychrosphaera haliotis</name>
    <dbReference type="NCBI Taxonomy" id="555083"/>
    <lineage>
        <taxon>Bacteria</taxon>
        <taxon>Pseudomonadati</taxon>
        <taxon>Pseudomonadota</taxon>
        <taxon>Gammaproteobacteria</taxon>
        <taxon>Alteromonadales</taxon>
        <taxon>Pseudoalteromonadaceae</taxon>
        <taxon>Psychrosphaera</taxon>
    </lineage>
</organism>
<proteinExistence type="predicted"/>
<keyword evidence="1 4" id="KW-0378">Hydrolase</keyword>
<gene>
    <name evidence="4" type="ORF">GNP35_00350</name>
</gene>
<keyword evidence="2" id="KW-0732">Signal</keyword>
<protein>
    <submittedName>
        <fullName evidence="4">Alpha/beta fold hydrolase</fullName>
    </submittedName>
</protein>
<comment type="caution">
    <text evidence="4">The sequence shown here is derived from an EMBL/GenBank/DDBJ whole genome shotgun (WGS) entry which is preliminary data.</text>
</comment>
<name>A0A6N8F863_9GAMM</name>
<dbReference type="InterPro" id="IPR000073">
    <property type="entry name" value="AB_hydrolase_1"/>
</dbReference>
<dbReference type="Proteomes" id="UP000439994">
    <property type="component" value="Unassembled WGS sequence"/>
</dbReference>
<dbReference type="SUPFAM" id="SSF53474">
    <property type="entry name" value="alpha/beta-Hydrolases"/>
    <property type="match status" value="1"/>
</dbReference>
<feature type="chain" id="PRO_5026969512" evidence="2">
    <location>
        <begin position="21"/>
        <end position="323"/>
    </location>
</feature>
<evidence type="ECO:0000313" key="5">
    <source>
        <dbReference type="Proteomes" id="UP000439994"/>
    </source>
</evidence>
<dbReference type="InterPro" id="IPR029058">
    <property type="entry name" value="AB_hydrolase_fold"/>
</dbReference>
<dbReference type="GO" id="GO:0016787">
    <property type="term" value="F:hydrolase activity"/>
    <property type="evidence" value="ECO:0007669"/>
    <property type="project" value="UniProtKB-KW"/>
</dbReference>
<dbReference type="AlphaFoldDB" id="A0A6N8F863"/>
<dbReference type="PANTHER" id="PTHR46118:SF4">
    <property type="entry name" value="PROTEIN ABHD11"/>
    <property type="match status" value="1"/>
</dbReference>
<evidence type="ECO:0000256" key="2">
    <source>
        <dbReference type="SAM" id="SignalP"/>
    </source>
</evidence>